<evidence type="ECO:0000313" key="2">
    <source>
        <dbReference type="EMBL" id="CAG6695971.1"/>
    </source>
</evidence>
<accession>A0A8D8U036</accession>
<dbReference type="EMBL" id="HBUF01326291">
    <property type="protein sequence ID" value="CAG6695971.1"/>
    <property type="molecule type" value="Transcribed_RNA"/>
</dbReference>
<keyword evidence="1" id="KW-0732">Signal</keyword>
<protein>
    <recommendedName>
        <fullName evidence="3">Secreted protein</fullName>
    </recommendedName>
</protein>
<evidence type="ECO:0000256" key="1">
    <source>
        <dbReference type="SAM" id="SignalP"/>
    </source>
</evidence>
<dbReference type="AlphaFoldDB" id="A0A8D8U036"/>
<reference evidence="2" key="1">
    <citation type="submission" date="2021-05" db="EMBL/GenBank/DDBJ databases">
        <authorList>
            <person name="Alioto T."/>
            <person name="Alioto T."/>
            <person name="Gomez Garrido J."/>
        </authorList>
    </citation>
    <scope>NUCLEOTIDE SEQUENCE</scope>
</reference>
<feature type="chain" id="PRO_5034739779" description="Secreted protein" evidence="1">
    <location>
        <begin position="21"/>
        <end position="128"/>
    </location>
</feature>
<evidence type="ECO:0008006" key="3">
    <source>
        <dbReference type="Google" id="ProtNLM"/>
    </source>
</evidence>
<organism evidence="2">
    <name type="scientific">Cacopsylla melanoneura</name>
    <dbReference type="NCBI Taxonomy" id="428564"/>
    <lineage>
        <taxon>Eukaryota</taxon>
        <taxon>Metazoa</taxon>
        <taxon>Ecdysozoa</taxon>
        <taxon>Arthropoda</taxon>
        <taxon>Hexapoda</taxon>
        <taxon>Insecta</taxon>
        <taxon>Pterygota</taxon>
        <taxon>Neoptera</taxon>
        <taxon>Paraneoptera</taxon>
        <taxon>Hemiptera</taxon>
        <taxon>Sternorrhyncha</taxon>
        <taxon>Psylloidea</taxon>
        <taxon>Psyllidae</taxon>
        <taxon>Psyllinae</taxon>
        <taxon>Cacopsylla</taxon>
    </lineage>
</organism>
<sequence length="128" mass="14828">MHFLCVCLELCHLCLNSCRAAGTYTSCCLNTSKAQMFICVVFYFMYNRTSKVSVSLAQPVLSILEIRTMLETRIEQIAVISFFLKNPRNQTLKSWIAGFRVFIFHPGKIHCFSRYFIPLTVVTFCYEL</sequence>
<feature type="signal peptide" evidence="1">
    <location>
        <begin position="1"/>
        <end position="20"/>
    </location>
</feature>
<proteinExistence type="predicted"/>
<name>A0A8D8U036_9HEMI</name>